<dbReference type="PANTHER" id="PTHR43591">
    <property type="entry name" value="METHYLTRANSFERASE"/>
    <property type="match status" value="1"/>
</dbReference>
<evidence type="ECO:0000313" key="3">
    <source>
        <dbReference type="EMBL" id="GAA5530468.1"/>
    </source>
</evidence>
<dbReference type="Gene3D" id="3.40.50.150">
    <property type="entry name" value="Vaccinia Virus protein VP39"/>
    <property type="match status" value="1"/>
</dbReference>
<keyword evidence="3" id="KW-0489">Methyltransferase</keyword>
<protein>
    <submittedName>
        <fullName evidence="3">2-methoxy-6-polyprenyl-1,4-benzoquinol methylase, mitochondrial</fullName>
    </submittedName>
</protein>
<dbReference type="PANTHER" id="PTHR43591:SF99">
    <property type="entry name" value="OS06G0646000 PROTEIN"/>
    <property type="match status" value="1"/>
</dbReference>
<keyword evidence="3" id="KW-0808">Transferase</keyword>
<gene>
    <name evidence="3" type="primary">COQ5_9</name>
    <name evidence="3" type="ORF">Hgul01_04287</name>
</gene>
<accession>A0ABP9X7B2</accession>
<evidence type="ECO:0000259" key="2">
    <source>
        <dbReference type="Pfam" id="PF08241"/>
    </source>
</evidence>
<feature type="transmembrane region" description="Helical" evidence="1">
    <location>
        <begin position="6"/>
        <end position="30"/>
    </location>
</feature>
<dbReference type="InterPro" id="IPR013216">
    <property type="entry name" value="Methyltransf_11"/>
</dbReference>
<keyword evidence="4" id="KW-1185">Reference proteome</keyword>
<dbReference type="Proteomes" id="UP001428290">
    <property type="component" value="Unassembled WGS sequence"/>
</dbReference>
<sequence>MIWIWLLSSVVVGLGLLYWLIIIGEGSYFGRGVVRWIYSRGASIYDRVRSNVTIHDEVHLGGPLRVALMAMPYAATLDVGTGTGRVPLLLAQETWFHGAIHGLDLTAAMLAQAQIKAQHAKVTERIQWHEGSGDNLQRWPDQSFGVVTCLEALEYFPRPRRAIAEMWRVLQPEGTLIISTWTPRHARWLPGKAWTAQQLQQLLQSFGCCDCEIRPWQADAYELVIAVKP</sequence>
<feature type="domain" description="Methyltransferase type 11" evidence="2">
    <location>
        <begin position="77"/>
        <end position="178"/>
    </location>
</feature>
<dbReference type="RefSeq" id="WP_345724065.1">
    <property type="nucleotide sequence ID" value="NZ_BAABRU010000019.1"/>
</dbReference>
<proteinExistence type="predicted"/>
<evidence type="ECO:0000313" key="4">
    <source>
        <dbReference type="Proteomes" id="UP001428290"/>
    </source>
</evidence>
<dbReference type="EMBL" id="BAABRU010000019">
    <property type="protein sequence ID" value="GAA5530468.1"/>
    <property type="molecule type" value="Genomic_DNA"/>
</dbReference>
<keyword evidence="1" id="KW-1133">Transmembrane helix</keyword>
<keyword evidence="1" id="KW-0812">Transmembrane</keyword>
<keyword evidence="1" id="KW-0472">Membrane</keyword>
<dbReference type="GO" id="GO:0032259">
    <property type="term" value="P:methylation"/>
    <property type="evidence" value="ECO:0007669"/>
    <property type="project" value="UniProtKB-KW"/>
</dbReference>
<evidence type="ECO:0000256" key="1">
    <source>
        <dbReference type="SAM" id="Phobius"/>
    </source>
</evidence>
<dbReference type="CDD" id="cd02440">
    <property type="entry name" value="AdoMet_MTases"/>
    <property type="match status" value="1"/>
</dbReference>
<dbReference type="InterPro" id="IPR029063">
    <property type="entry name" value="SAM-dependent_MTases_sf"/>
</dbReference>
<comment type="caution">
    <text evidence="3">The sequence shown here is derived from an EMBL/GenBank/DDBJ whole genome shotgun (WGS) entry which is preliminary data.</text>
</comment>
<dbReference type="Pfam" id="PF08241">
    <property type="entry name" value="Methyltransf_11"/>
    <property type="match status" value="1"/>
</dbReference>
<dbReference type="GO" id="GO:0008168">
    <property type="term" value="F:methyltransferase activity"/>
    <property type="evidence" value="ECO:0007669"/>
    <property type="project" value="UniProtKB-KW"/>
</dbReference>
<name>A0ABP9X7B2_9CHLR</name>
<reference evidence="3 4" key="1">
    <citation type="submission" date="2024-02" db="EMBL/GenBank/DDBJ databases">
        <title>Herpetosiphon gulosus NBRC 112829.</title>
        <authorList>
            <person name="Ichikawa N."/>
            <person name="Katano-Makiyama Y."/>
            <person name="Hidaka K."/>
        </authorList>
    </citation>
    <scope>NUCLEOTIDE SEQUENCE [LARGE SCALE GENOMIC DNA]</scope>
    <source>
        <strain evidence="3 4">NBRC 112829</strain>
    </source>
</reference>
<dbReference type="SUPFAM" id="SSF53335">
    <property type="entry name" value="S-adenosyl-L-methionine-dependent methyltransferases"/>
    <property type="match status" value="1"/>
</dbReference>
<organism evidence="3 4">
    <name type="scientific">Herpetosiphon gulosus</name>
    <dbReference type="NCBI Taxonomy" id="1973496"/>
    <lineage>
        <taxon>Bacteria</taxon>
        <taxon>Bacillati</taxon>
        <taxon>Chloroflexota</taxon>
        <taxon>Chloroflexia</taxon>
        <taxon>Herpetosiphonales</taxon>
        <taxon>Herpetosiphonaceae</taxon>
        <taxon>Herpetosiphon</taxon>
    </lineage>
</organism>